<accession>A0A8H5D1U1</accession>
<comment type="cofactor">
    <cofactor evidence="1">
        <name>Fe cation</name>
        <dbReference type="ChEBI" id="CHEBI:24875"/>
    </cofactor>
</comment>
<proteinExistence type="inferred from homology"/>
<dbReference type="GO" id="GO:0046872">
    <property type="term" value="F:metal ion binding"/>
    <property type="evidence" value="ECO:0007669"/>
    <property type="project" value="UniProtKB-KW"/>
</dbReference>
<keyword evidence="3" id="KW-0479">Metal-binding</keyword>
<evidence type="ECO:0000256" key="1">
    <source>
        <dbReference type="ARBA" id="ARBA00001962"/>
    </source>
</evidence>
<comment type="similarity">
    <text evidence="2">Belongs to the PhyH family.</text>
</comment>
<evidence type="ECO:0000256" key="2">
    <source>
        <dbReference type="ARBA" id="ARBA00005830"/>
    </source>
</evidence>
<evidence type="ECO:0000313" key="6">
    <source>
        <dbReference type="Proteomes" id="UP000559027"/>
    </source>
</evidence>
<organism evidence="5 6">
    <name type="scientific">Leucocoprinus leucothites</name>
    <dbReference type="NCBI Taxonomy" id="201217"/>
    <lineage>
        <taxon>Eukaryota</taxon>
        <taxon>Fungi</taxon>
        <taxon>Dikarya</taxon>
        <taxon>Basidiomycota</taxon>
        <taxon>Agaricomycotina</taxon>
        <taxon>Agaricomycetes</taxon>
        <taxon>Agaricomycetidae</taxon>
        <taxon>Agaricales</taxon>
        <taxon>Agaricineae</taxon>
        <taxon>Agaricaceae</taxon>
        <taxon>Leucocoprinus</taxon>
    </lineage>
</organism>
<dbReference type="PANTHER" id="PTHR20883:SF15">
    <property type="entry name" value="PHYTANOYL-COA DIOXYGENASE DOMAIN-CONTAINING PROTEIN 1"/>
    <property type="match status" value="1"/>
</dbReference>
<evidence type="ECO:0008006" key="7">
    <source>
        <dbReference type="Google" id="ProtNLM"/>
    </source>
</evidence>
<evidence type="ECO:0000256" key="4">
    <source>
        <dbReference type="ARBA" id="ARBA00023004"/>
    </source>
</evidence>
<dbReference type="SUPFAM" id="SSF51197">
    <property type="entry name" value="Clavaminate synthase-like"/>
    <property type="match status" value="1"/>
</dbReference>
<dbReference type="EMBL" id="JAACJO010000012">
    <property type="protein sequence ID" value="KAF5351648.1"/>
    <property type="molecule type" value="Genomic_DNA"/>
</dbReference>
<protein>
    <recommendedName>
        <fullName evidence="7">Phytanoyl-CoA dioxygenase</fullName>
    </recommendedName>
</protein>
<keyword evidence="6" id="KW-1185">Reference proteome</keyword>
<dbReference type="InterPro" id="IPR008775">
    <property type="entry name" value="Phytyl_CoA_dOase-like"/>
</dbReference>
<reference evidence="5 6" key="1">
    <citation type="journal article" date="2020" name="ISME J.">
        <title>Uncovering the hidden diversity of litter-decomposition mechanisms in mushroom-forming fungi.</title>
        <authorList>
            <person name="Floudas D."/>
            <person name="Bentzer J."/>
            <person name="Ahren D."/>
            <person name="Johansson T."/>
            <person name="Persson P."/>
            <person name="Tunlid A."/>
        </authorList>
    </citation>
    <scope>NUCLEOTIDE SEQUENCE [LARGE SCALE GENOMIC DNA]</scope>
    <source>
        <strain evidence="5 6">CBS 146.42</strain>
    </source>
</reference>
<dbReference type="AlphaFoldDB" id="A0A8H5D1U1"/>
<gene>
    <name evidence="5" type="ORF">D9756_007736</name>
</gene>
<dbReference type="PANTHER" id="PTHR20883">
    <property type="entry name" value="PHYTANOYL-COA DIOXYGENASE DOMAIN CONTAINING 1"/>
    <property type="match status" value="1"/>
</dbReference>
<evidence type="ECO:0000256" key="3">
    <source>
        <dbReference type="ARBA" id="ARBA00022723"/>
    </source>
</evidence>
<evidence type="ECO:0000313" key="5">
    <source>
        <dbReference type="EMBL" id="KAF5351648.1"/>
    </source>
</evidence>
<dbReference type="Pfam" id="PF05721">
    <property type="entry name" value="PhyH"/>
    <property type="match status" value="1"/>
</dbReference>
<comment type="caution">
    <text evidence="5">The sequence shown here is derived from an EMBL/GenBank/DDBJ whole genome shotgun (WGS) entry which is preliminary data.</text>
</comment>
<dbReference type="Gene3D" id="2.60.120.620">
    <property type="entry name" value="q2cbj1_9rhob like domain"/>
    <property type="match status" value="1"/>
</dbReference>
<keyword evidence="4" id="KW-0408">Iron</keyword>
<name>A0A8H5D1U1_9AGAR</name>
<dbReference type="Proteomes" id="UP000559027">
    <property type="component" value="Unassembled WGS sequence"/>
</dbReference>
<sequence length="336" mass="37872">MKTSSIINRAGPCTALTLRNTSFSWTATMALEYLTQEQIDKFHTDGYLVITGFLSQEQADALLNRSKQLLDEFDIDSHPRTKFTTGDDNHVGDDYFLSSGDKIRFFLEEDAVDPDGKLNRPKQKAVNKIGHALHELDPLFRKITLENDRLKSLVRDLKFHRDPVALQSMVITKQQQIGGEVPEHNDSTFLYTNPPTALGFWIALEHCTATNGALSFLPGSHRTSHITKRFIRLPTGGTDFEELPVSEEEKALNGDTKGEYILETCKPGDLVLIHGSVLHKSERNTSPNTRFAYTFHMVDSPPYAEYDTKNWLQPTAEMPFSRVLPPGEINKVVSVH</sequence>
<dbReference type="OrthoDB" id="445007at2759"/>